<feature type="transmembrane region" description="Helical" evidence="2">
    <location>
        <begin position="63"/>
        <end position="90"/>
    </location>
</feature>
<organism evidence="3">
    <name type="scientific">viral metagenome</name>
    <dbReference type="NCBI Taxonomy" id="1070528"/>
    <lineage>
        <taxon>unclassified sequences</taxon>
        <taxon>metagenomes</taxon>
        <taxon>organismal metagenomes</taxon>
    </lineage>
</organism>
<dbReference type="EMBL" id="MN739539">
    <property type="protein sequence ID" value="QHT11951.1"/>
    <property type="molecule type" value="Genomic_DNA"/>
</dbReference>
<evidence type="ECO:0000313" key="3">
    <source>
        <dbReference type="EMBL" id="QHT11951.1"/>
    </source>
</evidence>
<feature type="compositionally biased region" description="Gly residues" evidence="1">
    <location>
        <begin position="190"/>
        <end position="213"/>
    </location>
</feature>
<protein>
    <submittedName>
        <fullName evidence="3">Uncharacterized protein</fullName>
    </submittedName>
</protein>
<keyword evidence="2" id="KW-1133">Transmembrane helix</keyword>
<reference evidence="3" key="1">
    <citation type="journal article" date="2020" name="Nature">
        <title>Giant virus diversity and host interactions through global metagenomics.</title>
        <authorList>
            <person name="Schulz F."/>
            <person name="Roux S."/>
            <person name="Paez-Espino D."/>
            <person name="Jungbluth S."/>
            <person name="Walsh D.A."/>
            <person name="Denef V.J."/>
            <person name="McMahon K.D."/>
            <person name="Konstantinidis K.T."/>
            <person name="Eloe-Fadrosh E.A."/>
            <person name="Kyrpides N.C."/>
            <person name="Woyke T."/>
        </authorList>
    </citation>
    <scope>NUCLEOTIDE SEQUENCE</scope>
    <source>
        <strain evidence="3">GVMAG-M-3300023174-124</strain>
    </source>
</reference>
<evidence type="ECO:0000256" key="1">
    <source>
        <dbReference type="SAM" id="MobiDB-lite"/>
    </source>
</evidence>
<evidence type="ECO:0000256" key="2">
    <source>
        <dbReference type="SAM" id="Phobius"/>
    </source>
</evidence>
<keyword evidence="2" id="KW-0812">Transmembrane</keyword>
<proteinExistence type="predicted"/>
<sequence length="304" mass="32375">MSKSMKTMKSALATLYNKAAKNVSHNSMLKTDLLHNKTMLYVVLIVSLINLWVLVIGSDIVNIIIFMLVGFLTAFFSKNMIVILMFALVISNLIKYGIQIGQEGFSEGSYEGMDEGMDDDTGDGSRKGMDGGIGEGMDDDTGDGSRKGMDGGIGEGMDDDIGDGSRKGMDGGIGEGMDDDTGDGSRKGMGEGMGEGMGDGMGDGMGEGMGYEDGGNVKDKTVGKDGFQNGNVITGNTKTASVEGMQTLGFSFVAPVEINLSVSNIINQQKKLLSNLSTMNPYIINVDNESKLRSQIKYSEYTKH</sequence>
<dbReference type="AlphaFoldDB" id="A0A6C0D5Y7"/>
<feature type="transmembrane region" description="Helical" evidence="2">
    <location>
        <begin position="38"/>
        <end position="57"/>
    </location>
</feature>
<accession>A0A6C0D5Y7</accession>
<keyword evidence="2" id="KW-0472">Membrane</keyword>
<feature type="region of interest" description="Disordered" evidence="1">
    <location>
        <begin position="114"/>
        <end position="229"/>
    </location>
</feature>
<name>A0A6C0D5Y7_9ZZZZ</name>